<dbReference type="Gene3D" id="3.90.180.10">
    <property type="entry name" value="Medium-chain alcohol dehydrogenases, catalytic domain"/>
    <property type="match status" value="1"/>
</dbReference>
<name>A0ABV8K788_9BACL</name>
<dbReference type="EMBL" id="JBHSAM010000028">
    <property type="protein sequence ID" value="MFC4101885.1"/>
    <property type="molecule type" value="Genomic_DNA"/>
</dbReference>
<evidence type="ECO:0000259" key="1">
    <source>
        <dbReference type="SMART" id="SM00829"/>
    </source>
</evidence>
<dbReference type="SUPFAM" id="SSF51735">
    <property type="entry name" value="NAD(P)-binding Rossmann-fold domains"/>
    <property type="match status" value="1"/>
</dbReference>
<dbReference type="PANTHER" id="PTHR45033:SF2">
    <property type="entry name" value="ZINC-TYPE ALCOHOL DEHYDROGENASE-LIKE PROTEIN C1773.06C"/>
    <property type="match status" value="1"/>
</dbReference>
<dbReference type="EC" id="1.1.1.-" evidence="2"/>
<evidence type="ECO:0000313" key="3">
    <source>
        <dbReference type="Proteomes" id="UP001595715"/>
    </source>
</evidence>
<dbReference type="SUPFAM" id="SSF50129">
    <property type="entry name" value="GroES-like"/>
    <property type="match status" value="1"/>
</dbReference>
<gene>
    <name evidence="2" type="ORF">ACFOZ8_19735</name>
</gene>
<comment type="caution">
    <text evidence="2">The sequence shown here is derived from an EMBL/GenBank/DDBJ whole genome shotgun (WGS) entry which is preliminary data.</text>
</comment>
<dbReference type="InterPro" id="IPR011032">
    <property type="entry name" value="GroES-like_sf"/>
</dbReference>
<sequence>MKLYELNGGFSLDHLKMADRPIPVPGPREVLIRIRAVSLNARDLGVIDGFYAPDLPLPFTPVSDGVGEIVGIGSDVSRFNIGDRVSGIFTQQWLTGPPHRRYAGSTLGSPLPGLLTEYAVIDENGLVFVPNYLTDPEAAALPCAGVTAWHAIVEEGRVKAGDTVVVQGTGGVALFALQFAKLHGARVIVASGSDEKLARAKALGADFGINYRSTPDWDEAVRAITGGEGADHVVDLGGAATIERSVNAVRTGGRVSVVGILSGARTNNLDLIAVLQKKITLQGINVGSRAMFEAMNLALETGRIRPVIDSVFPFEEAVDALRRLEQGVHFGKIVVTV</sequence>
<dbReference type="InterPro" id="IPR013149">
    <property type="entry name" value="ADH-like_C"/>
</dbReference>
<organism evidence="2 3">
    <name type="scientific">Paenibacillus xanthanilyticus</name>
    <dbReference type="NCBI Taxonomy" id="1783531"/>
    <lineage>
        <taxon>Bacteria</taxon>
        <taxon>Bacillati</taxon>
        <taxon>Bacillota</taxon>
        <taxon>Bacilli</taxon>
        <taxon>Bacillales</taxon>
        <taxon>Paenibacillaceae</taxon>
        <taxon>Paenibacillus</taxon>
    </lineage>
</organism>
<dbReference type="InterPro" id="IPR013154">
    <property type="entry name" value="ADH-like_N"/>
</dbReference>
<dbReference type="Proteomes" id="UP001595715">
    <property type="component" value="Unassembled WGS sequence"/>
</dbReference>
<reference evidence="3" key="1">
    <citation type="journal article" date="2019" name="Int. J. Syst. Evol. Microbiol.">
        <title>The Global Catalogue of Microorganisms (GCM) 10K type strain sequencing project: providing services to taxonomists for standard genome sequencing and annotation.</title>
        <authorList>
            <consortium name="The Broad Institute Genomics Platform"/>
            <consortium name="The Broad Institute Genome Sequencing Center for Infectious Disease"/>
            <person name="Wu L."/>
            <person name="Ma J."/>
        </authorList>
    </citation>
    <scope>NUCLEOTIDE SEQUENCE [LARGE SCALE GENOMIC DNA]</scope>
    <source>
        <strain evidence="3">IBRC-M 10987</strain>
    </source>
</reference>
<dbReference type="InterPro" id="IPR036291">
    <property type="entry name" value="NAD(P)-bd_dom_sf"/>
</dbReference>
<dbReference type="PANTHER" id="PTHR45033">
    <property type="match status" value="1"/>
</dbReference>
<dbReference type="RefSeq" id="WP_377720481.1">
    <property type="nucleotide sequence ID" value="NZ_JBHSAM010000028.1"/>
</dbReference>
<protein>
    <submittedName>
        <fullName evidence="2">NAD(P)-dependent alcohol dehydrogenase</fullName>
        <ecNumber evidence="2">1.1.1.-</ecNumber>
    </submittedName>
</protein>
<dbReference type="CDD" id="cd08276">
    <property type="entry name" value="MDR7"/>
    <property type="match status" value="1"/>
</dbReference>
<accession>A0ABV8K788</accession>
<dbReference type="Pfam" id="PF08240">
    <property type="entry name" value="ADH_N"/>
    <property type="match status" value="1"/>
</dbReference>
<dbReference type="InterPro" id="IPR052711">
    <property type="entry name" value="Zinc_ADH-like"/>
</dbReference>
<keyword evidence="3" id="KW-1185">Reference proteome</keyword>
<feature type="domain" description="Enoyl reductase (ER)" evidence="1">
    <location>
        <begin position="10"/>
        <end position="335"/>
    </location>
</feature>
<dbReference type="Gene3D" id="3.40.50.720">
    <property type="entry name" value="NAD(P)-binding Rossmann-like Domain"/>
    <property type="match status" value="1"/>
</dbReference>
<dbReference type="Pfam" id="PF00107">
    <property type="entry name" value="ADH_zinc_N"/>
    <property type="match status" value="1"/>
</dbReference>
<proteinExistence type="predicted"/>
<dbReference type="InterPro" id="IPR020843">
    <property type="entry name" value="ER"/>
</dbReference>
<evidence type="ECO:0000313" key="2">
    <source>
        <dbReference type="EMBL" id="MFC4101885.1"/>
    </source>
</evidence>
<dbReference type="GO" id="GO:0016491">
    <property type="term" value="F:oxidoreductase activity"/>
    <property type="evidence" value="ECO:0007669"/>
    <property type="project" value="UniProtKB-KW"/>
</dbReference>
<keyword evidence="2" id="KW-0560">Oxidoreductase</keyword>
<dbReference type="SMART" id="SM00829">
    <property type="entry name" value="PKS_ER"/>
    <property type="match status" value="1"/>
</dbReference>